<keyword evidence="9" id="KW-0406">Ion transport</keyword>
<dbReference type="Proteomes" id="UP000824334">
    <property type="component" value="Chromosome"/>
</dbReference>
<evidence type="ECO:0000256" key="7">
    <source>
        <dbReference type="ARBA" id="ARBA00022989"/>
    </source>
</evidence>
<gene>
    <name evidence="14" type="ORF">KWG56_08105</name>
</gene>
<dbReference type="Pfam" id="PF00999">
    <property type="entry name" value="Na_H_Exchanger"/>
    <property type="match status" value="1"/>
</dbReference>
<dbReference type="InterPro" id="IPR006153">
    <property type="entry name" value="Cation/H_exchanger_TM"/>
</dbReference>
<comment type="similarity">
    <text evidence="2">Belongs to the monovalent cation:proton antiporter 1 (CPA1) transporter (TC 2.A.36) family.</text>
</comment>
<reference evidence="14 15" key="1">
    <citation type="submission" date="2021-07" db="EMBL/GenBank/DDBJ databases">
        <title>Isolation and characterization of bacteria from a gold mining with a capacity of golden bioaccumulation.</title>
        <authorList>
            <person name="Yang X.J."/>
        </authorList>
    </citation>
    <scope>NUCLEOTIDE SEQUENCE [LARGE SCALE GENOMIC DNA]</scope>
    <source>
        <strain evidence="14 15">Au29</strain>
    </source>
</reference>
<evidence type="ECO:0000259" key="13">
    <source>
        <dbReference type="Pfam" id="PF00999"/>
    </source>
</evidence>
<keyword evidence="15" id="KW-1185">Reference proteome</keyword>
<dbReference type="PANTHER" id="PTHR10110">
    <property type="entry name" value="SODIUM/HYDROGEN EXCHANGER"/>
    <property type="match status" value="1"/>
</dbReference>
<evidence type="ECO:0000256" key="10">
    <source>
        <dbReference type="ARBA" id="ARBA00023136"/>
    </source>
</evidence>
<accession>A0ABX8TP13</accession>
<evidence type="ECO:0000313" key="15">
    <source>
        <dbReference type="Proteomes" id="UP000824334"/>
    </source>
</evidence>
<proteinExistence type="inferred from homology"/>
<evidence type="ECO:0000256" key="8">
    <source>
        <dbReference type="ARBA" id="ARBA00023053"/>
    </source>
</evidence>
<evidence type="ECO:0000313" key="14">
    <source>
        <dbReference type="EMBL" id="QYC11897.1"/>
    </source>
</evidence>
<evidence type="ECO:0000256" key="12">
    <source>
        <dbReference type="SAM" id="Phobius"/>
    </source>
</evidence>
<keyword evidence="5" id="KW-1003">Cell membrane</keyword>
<feature type="domain" description="Cation/H+ exchanger transmembrane" evidence="13">
    <location>
        <begin position="18"/>
        <end position="412"/>
    </location>
</feature>
<feature type="transmembrane region" description="Helical" evidence="12">
    <location>
        <begin position="387"/>
        <end position="411"/>
    </location>
</feature>
<keyword evidence="8" id="KW-0915">Sodium</keyword>
<keyword evidence="6 12" id="KW-0812">Transmembrane</keyword>
<evidence type="ECO:0000256" key="9">
    <source>
        <dbReference type="ARBA" id="ARBA00023065"/>
    </source>
</evidence>
<protein>
    <submittedName>
        <fullName evidence="14">Sodium:proton antiporter</fullName>
    </submittedName>
</protein>
<keyword evidence="4" id="KW-0050">Antiport</keyword>
<evidence type="ECO:0000256" key="3">
    <source>
        <dbReference type="ARBA" id="ARBA00022448"/>
    </source>
</evidence>
<keyword evidence="3" id="KW-0813">Transport</keyword>
<feature type="transmembrane region" description="Helical" evidence="12">
    <location>
        <begin position="6"/>
        <end position="25"/>
    </location>
</feature>
<comment type="subcellular location">
    <subcellularLocation>
        <location evidence="1">Cell membrane</location>
        <topology evidence="1">Multi-pass membrane protein</topology>
    </subcellularLocation>
</comment>
<feature type="transmembrane region" description="Helical" evidence="12">
    <location>
        <begin position="137"/>
        <end position="157"/>
    </location>
</feature>
<feature type="transmembrane region" description="Helical" evidence="12">
    <location>
        <begin position="294"/>
        <end position="317"/>
    </location>
</feature>
<feature type="transmembrane region" description="Helical" evidence="12">
    <location>
        <begin position="178"/>
        <end position="197"/>
    </location>
</feature>
<organism evidence="14 15">
    <name type="scientific">Brevundimonas nasdae</name>
    <dbReference type="NCBI Taxonomy" id="172043"/>
    <lineage>
        <taxon>Bacteria</taxon>
        <taxon>Pseudomonadati</taxon>
        <taxon>Pseudomonadota</taxon>
        <taxon>Alphaproteobacteria</taxon>
        <taxon>Caulobacterales</taxon>
        <taxon>Caulobacteraceae</taxon>
        <taxon>Brevundimonas</taxon>
    </lineage>
</organism>
<dbReference type="InterPro" id="IPR018422">
    <property type="entry name" value="Cation/H_exchanger_CPA1"/>
</dbReference>
<feature type="transmembrane region" description="Helical" evidence="12">
    <location>
        <begin position="361"/>
        <end position="381"/>
    </location>
</feature>
<evidence type="ECO:0000256" key="6">
    <source>
        <dbReference type="ARBA" id="ARBA00022692"/>
    </source>
</evidence>
<dbReference type="EMBL" id="CP080034">
    <property type="protein sequence ID" value="QYC11897.1"/>
    <property type="molecule type" value="Genomic_DNA"/>
</dbReference>
<evidence type="ECO:0000256" key="1">
    <source>
        <dbReference type="ARBA" id="ARBA00004651"/>
    </source>
</evidence>
<dbReference type="RefSeq" id="WP_219354400.1">
    <property type="nucleotide sequence ID" value="NZ_CP080034.1"/>
</dbReference>
<feature type="transmembrane region" description="Helical" evidence="12">
    <location>
        <begin position="106"/>
        <end position="125"/>
    </location>
</feature>
<evidence type="ECO:0000256" key="2">
    <source>
        <dbReference type="ARBA" id="ARBA00007367"/>
    </source>
</evidence>
<evidence type="ECO:0000256" key="5">
    <source>
        <dbReference type="ARBA" id="ARBA00022475"/>
    </source>
</evidence>
<feature type="transmembrane region" description="Helical" evidence="12">
    <location>
        <begin position="209"/>
        <end position="228"/>
    </location>
</feature>
<dbReference type="PANTHER" id="PTHR10110:SF195">
    <property type="entry name" value="NA(+)_H(+) ANTIPORTER NHAS2"/>
    <property type="match status" value="1"/>
</dbReference>
<feature type="transmembrane region" description="Helical" evidence="12">
    <location>
        <begin position="78"/>
        <end position="94"/>
    </location>
</feature>
<feature type="transmembrane region" description="Helical" evidence="12">
    <location>
        <begin position="323"/>
        <end position="349"/>
    </location>
</feature>
<keyword evidence="7 12" id="KW-1133">Transmembrane helix</keyword>
<sequence length="424" mass="44281">MSDLELSPFQAAAILIVLSATLGWFNHRFFKLPGTVAMTLMGAIASLAVIAADAVLPASRVSETVSRLLEDIDFHETLMNGMLSFLLFAGALHVDIEHLRKGRWQIAILSTIGVAVSTLIVGFGLWSLGRLVGIDVPLIWCFVFGAIVSPTDPVAVMGVLKTSSVPPTLQATIAGESLFNDGVGVVVFSILLASAVGGEAFSLIHAGELFLVEALGGAALGGVIGWIAYRAMKAIDDYSVEVMITLATVMGGYALASALHVSGPVAMAVAGLIVGNHGVSYAMSANTKDYLLKFWALIDEVLNAVLFLLIGLEAVVLADRLGLLGLGVLTIPLVLIARAVSVGAPLLFWRRLLPFNLAFPVMTWGGLRGGISIALALSLPAGPMKDILLAATYVVVLFSVLAQGGTVGGLVKRWSGLLKVSATP</sequence>
<evidence type="ECO:0000256" key="11">
    <source>
        <dbReference type="ARBA" id="ARBA00023201"/>
    </source>
</evidence>
<name>A0ABX8TP13_9CAUL</name>
<feature type="transmembrane region" description="Helical" evidence="12">
    <location>
        <begin position="37"/>
        <end position="58"/>
    </location>
</feature>
<dbReference type="GeneID" id="94375226"/>
<keyword evidence="10 12" id="KW-0472">Membrane</keyword>
<keyword evidence="11" id="KW-0739">Sodium transport</keyword>
<evidence type="ECO:0000256" key="4">
    <source>
        <dbReference type="ARBA" id="ARBA00022449"/>
    </source>
</evidence>